<dbReference type="OrthoDB" id="2479355at2759"/>
<reference evidence="1 2" key="1">
    <citation type="journal article" date="2019" name="Environ. Microbiol.">
        <title>At the nexus of three kingdoms: the genome of the mycorrhizal fungus Gigaspora margarita provides insights into plant, endobacterial and fungal interactions.</title>
        <authorList>
            <person name="Venice F."/>
            <person name="Ghignone S."/>
            <person name="Salvioli di Fossalunga A."/>
            <person name="Amselem J."/>
            <person name="Novero M."/>
            <person name="Xianan X."/>
            <person name="Sedzielewska Toro K."/>
            <person name="Morin E."/>
            <person name="Lipzen A."/>
            <person name="Grigoriev I.V."/>
            <person name="Henrissat B."/>
            <person name="Martin F.M."/>
            <person name="Bonfante P."/>
        </authorList>
    </citation>
    <scope>NUCLEOTIDE SEQUENCE [LARGE SCALE GENOMIC DNA]</scope>
    <source>
        <strain evidence="1 2">BEG34</strain>
    </source>
</reference>
<evidence type="ECO:0000313" key="1">
    <source>
        <dbReference type="EMBL" id="KAF0481453.1"/>
    </source>
</evidence>
<dbReference type="Proteomes" id="UP000439903">
    <property type="component" value="Unassembled WGS sequence"/>
</dbReference>
<organism evidence="1 2">
    <name type="scientific">Gigaspora margarita</name>
    <dbReference type="NCBI Taxonomy" id="4874"/>
    <lineage>
        <taxon>Eukaryota</taxon>
        <taxon>Fungi</taxon>
        <taxon>Fungi incertae sedis</taxon>
        <taxon>Mucoromycota</taxon>
        <taxon>Glomeromycotina</taxon>
        <taxon>Glomeromycetes</taxon>
        <taxon>Diversisporales</taxon>
        <taxon>Gigasporaceae</taxon>
        <taxon>Gigaspora</taxon>
    </lineage>
</organism>
<keyword evidence="2" id="KW-1185">Reference proteome</keyword>
<evidence type="ECO:0000313" key="2">
    <source>
        <dbReference type="Proteomes" id="UP000439903"/>
    </source>
</evidence>
<accession>A0A8H4EH05</accession>
<name>A0A8H4EH05_GIGMA</name>
<proteinExistence type="predicted"/>
<comment type="caution">
    <text evidence="1">The sequence shown here is derived from an EMBL/GenBank/DDBJ whole genome shotgun (WGS) entry which is preliminary data.</text>
</comment>
<protein>
    <submittedName>
        <fullName evidence="1">Uncharacterized protein</fullName>
    </submittedName>
</protein>
<dbReference type="EMBL" id="WTPW01000771">
    <property type="protein sequence ID" value="KAF0481453.1"/>
    <property type="molecule type" value="Genomic_DNA"/>
</dbReference>
<dbReference type="AlphaFoldDB" id="A0A8H4EH05"/>
<sequence length="117" mass="13846">MRNTHEIHNYFHTNTLKTHLICNICFEASYNIDVQLVQVENFNKDDYTTEEEIEEVIETNQVLLLVQSNKRKRNEERVVKEQKISSISLNTKKSIFDLNIQDKISLRIEGKCTLNFN</sequence>
<gene>
    <name evidence="1" type="ORF">F8M41_023590</name>
</gene>